<organism evidence="2 3">
    <name type="scientific">Cajanus cajan</name>
    <name type="common">Pigeon pea</name>
    <name type="synonym">Cajanus indicus</name>
    <dbReference type="NCBI Taxonomy" id="3821"/>
    <lineage>
        <taxon>Eukaryota</taxon>
        <taxon>Viridiplantae</taxon>
        <taxon>Streptophyta</taxon>
        <taxon>Embryophyta</taxon>
        <taxon>Tracheophyta</taxon>
        <taxon>Spermatophyta</taxon>
        <taxon>Magnoliopsida</taxon>
        <taxon>eudicotyledons</taxon>
        <taxon>Gunneridae</taxon>
        <taxon>Pentapetalae</taxon>
        <taxon>rosids</taxon>
        <taxon>fabids</taxon>
        <taxon>Fabales</taxon>
        <taxon>Fabaceae</taxon>
        <taxon>Papilionoideae</taxon>
        <taxon>50 kb inversion clade</taxon>
        <taxon>NPAAA clade</taxon>
        <taxon>indigoferoid/millettioid clade</taxon>
        <taxon>Phaseoleae</taxon>
        <taxon>Cajanus</taxon>
    </lineage>
</organism>
<dbReference type="Gramene" id="C.cajan_41168.t">
    <property type="protein sequence ID" value="C.cajan_41168.t.cds1"/>
    <property type="gene ID" value="C.cajan_41168"/>
</dbReference>
<name>A0A151R7U6_CAJCA</name>
<feature type="region of interest" description="Disordered" evidence="1">
    <location>
        <begin position="212"/>
        <end position="266"/>
    </location>
</feature>
<dbReference type="PANTHER" id="PTHR47481">
    <property type="match status" value="1"/>
</dbReference>
<dbReference type="PANTHER" id="PTHR47481:SF35">
    <property type="entry name" value="ZINC FINGER, CCHC-TYPE-RELATED"/>
    <property type="match status" value="1"/>
</dbReference>
<protein>
    <submittedName>
        <fullName evidence="2">Retrovirus-related Pol polyprotein from transposon TNT 1-94</fullName>
    </submittedName>
</protein>
<evidence type="ECO:0000256" key="1">
    <source>
        <dbReference type="SAM" id="MobiDB-lite"/>
    </source>
</evidence>
<dbReference type="Pfam" id="PF14223">
    <property type="entry name" value="Retrotran_gag_2"/>
    <property type="match status" value="1"/>
</dbReference>
<dbReference type="OMA" id="TSNTNHI"/>
<reference evidence="2" key="1">
    <citation type="journal article" date="2012" name="Nat. Biotechnol.">
        <title>Draft genome sequence of pigeonpea (Cajanus cajan), an orphan legume crop of resource-poor farmers.</title>
        <authorList>
            <person name="Varshney R.K."/>
            <person name="Chen W."/>
            <person name="Li Y."/>
            <person name="Bharti A.K."/>
            <person name="Saxena R.K."/>
            <person name="Schlueter J.A."/>
            <person name="Donoghue M.T."/>
            <person name="Azam S."/>
            <person name="Fan G."/>
            <person name="Whaley A.M."/>
            <person name="Farmer A.D."/>
            <person name="Sheridan J."/>
            <person name="Iwata A."/>
            <person name="Tuteja R."/>
            <person name="Penmetsa R.V."/>
            <person name="Wu W."/>
            <person name="Upadhyaya H.D."/>
            <person name="Yang S.P."/>
            <person name="Shah T."/>
            <person name="Saxena K.B."/>
            <person name="Michael T."/>
            <person name="McCombie W.R."/>
            <person name="Yang B."/>
            <person name="Zhang G."/>
            <person name="Yang H."/>
            <person name="Wang J."/>
            <person name="Spillane C."/>
            <person name="Cook D.R."/>
            <person name="May G.D."/>
            <person name="Xu X."/>
            <person name="Jackson S.A."/>
        </authorList>
    </citation>
    <scope>NUCLEOTIDE SEQUENCE [LARGE SCALE GENOMIC DNA]</scope>
</reference>
<accession>A0A151R7U6</accession>
<sequence length="330" mass="36834">MADDTTPPSLPFATLVHMITIRLNSENFLLWRKQVTSLLQNQNLFHIVDGSVEPPSPILDSIPNPRFAQWQAQDRNVTSLLLSSLTEEALSETLSADTARDIWNALHTAYASRSKARELRLRDELQLMRRGSISVTEYGKKFRTICDQLAAIGAPIANDDKVHWFLRGLGPSYANFSTGQLDQVPLPRFTDILCKVESHAIFQASLEEPTPSQPAAFYVNNQPRSSGNQSSRSGNRGHSHDGSNGGNRGNSNGGSRQRRNNSGRRNTYVPRCQICREQGHYAKKCHVRWDRSSESANLAQAFVASCSVDTSNQSDWYMDTGAGRRNVQMQ</sequence>
<gene>
    <name evidence="2" type="ORF">KK1_040042</name>
</gene>
<keyword evidence="3" id="KW-1185">Reference proteome</keyword>
<dbReference type="AlphaFoldDB" id="A0A151R7U6"/>
<evidence type="ECO:0000313" key="3">
    <source>
        <dbReference type="Proteomes" id="UP000075243"/>
    </source>
</evidence>
<feature type="compositionally biased region" description="Low complexity" evidence="1">
    <location>
        <begin position="224"/>
        <end position="236"/>
    </location>
</feature>
<proteinExistence type="predicted"/>
<feature type="compositionally biased region" description="Gly residues" evidence="1">
    <location>
        <begin position="243"/>
        <end position="252"/>
    </location>
</feature>
<evidence type="ECO:0000313" key="2">
    <source>
        <dbReference type="EMBL" id="KYP38698.1"/>
    </source>
</evidence>
<dbReference type="Proteomes" id="UP000075243">
    <property type="component" value="Unassembled WGS sequence"/>
</dbReference>
<dbReference type="EMBL" id="KQ483974">
    <property type="protein sequence ID" value="KYP38698.1"/>
    <property type="molecule type" value="Genomic_DNA"/>
</dbReference>